<evidence type="ECO:0000313" key="4">
    <source>
        <dbReference type="Proteomes" id="UP000445309"/>
    </source>
</evidence>
<dbReference type="GO" id="GO:0016491">
    <property type="term" value="F:oxidoreductase activity"/>
    <property type="evidence" value="ECO:0007669"/>
    <property type="project" value="InterPro"/>
</dbReference>
<feature type="transmembrane region" description="Helical" evidence="1">
    <location>
        <begin position="7"/>
        <end position="27"/>
    </location>
</feature>
<evidence type="ECO:0000259" key="2">
    <source>
        <dbReference type="PROSITE" id="PS51352"/>
    </source>
</evidence>
<sequence length="173" mass="19843">MRNKKNLKILAVIIPVLLMGIIAYLFYNFQKKKAKIEGLKNLPTFSVKDIKGNIIDNKSIPNGNKVLVYFDPECEFCHAEMEALSKVNNNHKEINWIMFSTSSLQDIKQFAEKYNLAAAENIKWCEDPNAEVYTKFAMKGIPYFLGYNSENKLVHRSTGAIKIEDVLADFNEK</sequence>
<keyword evidence="1" id="KW-1133">Transmembrane helix</keyword>
<accession>A0A6N4Y0P8</accession>
<proteinExistence type="predicted"/>
<dbReference type="SUPFAM" id="SSF52833">
    <property type="entry name" value="Thioredoxin-like"/>
    <property type="match status" value="1"/>
</dbReference>
<dbReference type="InterPro" id="IPR013766">
    <property type="entry name" value="Thioredoxin_domain"/>
</dbReference>
<reference evidence="3 4" key="1">
    <citation type="submission" date="2020-01" db="EMBL/GenBank/DDBJ databases">
        <authorList>
            <person name="Rodrigo-Torres L."/>
            <person name="Arahal R. D."/>
            <person name="Lucena T."/>
        </authorList>
    </citation>
    <scope>NUCLEOTIDE SEQUENCE [LARGE SCALE GENOMIC DNA]</scope>
    <source>
        <strain evidence="3 4">CECT 9393</strain>
    </source>
</reference>
<dbReference type="EMBL" id="CACVBY010000136">
    <property type="protein sequence ID" value="CAA7392713.1"/>
    <property type="molecule type" value="Genomic_DNA"/>
</dbReference>
<dbReference type="AlphaFoldDB" id="A0A6N4Y0P8"/>
<gene>
    <name evidence="3" type="ORF">CHRY9393_03393</name>
</gene>
<evidence type="ECO:0000313" key="3">
    <source>
        <dbReference type="EMBL" id="CAA7392713.1"/>
    </source>
</evidence>
<keyword evidence="4" id="KW-1185">Reference proteome</keyword>
<keyword evidence="1" id="KW-0472">Membrane</keyword>
<dbReference type="InterPro" id="IPR000866">
    <property type="entry name" value="AhpC/TSA"/>
</dbReference>
<feature type="domain" description="Thioredoxin" evidence="2">
    <location>
        <begin position="36"/>
        <end position="173"/>
    </location>
</feature>
<keyword evidence="1" id="KW-0812">Transmembrane</keyword>
<dbReference type="InterPro" id="IPR036249">
    <property type="entry name" value="Thioredoxin-like_sf"/>
</dbReference>
<organism evidence="3 4">
    <name type="scientific">Chryseobacterium fistulae</name>
    <dbReference type="NCBI Taxonomy" id="2675058"/>
    <lineage>
        <taxon>Bacteria</taxon>
        <taxon>Pseudomonadati</taxon>
        <taxon>Bacteroidota</taxon>
        <taxon>Flavobacteriia</taxon>
        <taxon>Flavobacteriales</taxon>
        <taxon>Weeksellaceae</taxon>
        <taxon>Chryseobacterium group</taxon>
        <taxon>Chryseobacterium</taxon>
    </lineage>
</organism>
<dbReference type="Pfam" id="PF00578">
    <property type="entry name" value="AhpC-TSA"/>
    <property type="match status" value="1"/>
</dbReference>
<dbReference type="PROSITE" id="PS51352">
    <property type="entry name" value="THIOREDOXIN_2"/>
    <property type="match status" value="1"/>
</dbReference>
<dbReference type="Proteomes" id="UP000445309">
    <property type="component" value="Unassembled WGS sequence"/>
</dbReference>
<name>A0A6N4Y0P8_9FLAO</name>
<dbReference type="GO" id="GO:0016209">
    <property type="term" value="F:antioxidant activity"/>
    <property type="evidence" value="ECO:0007669"/>
    <property type="project" value="InterPro"/>
</dbReference>
<dbReference type="Gene3D" id="3.40.30.10">
    <property type="entry name" value="Glutaredoxin"/>
    <property type="match status" value="1"/>
</dbReference>
<evidence type="ECO:0000256" key="1">
    <source>
        <dbReference type="SAM" id="Phobius"/>
    </source>
</evidence>
<dbReference type="RefSeq" id="WP_162074316.1">
    <property type="nucleotide sequence ID" value="NZ_CACVBY010000136.1"/>
</dbReference>
<protein>
    <submittedName>
        <fullName evidence="3">Soluble secreted antigen MPT53</fullName>
    </submittedName>
</protein>